<sequence>MHVQIDSLVIHPVKSLAGVACELMDFDALGARHDRRYMLVDASGKFVSQRTCPIMALASVADVGESWCIKTPDNNKLLLPKAGDCSKPVPVNVWSDTFSAWEQPEELSIWFSEWLGLSVRLVYIGAAAQRPVDPDYAPAPCHVGFSDGFPLLLTHTASLKALNLELPFTIGMERFRPNIVVSGGDAWAEDHWRRLNTADGSQSLLSVKPCSRCAIPTIDPATAERQKVVWQVLKKLRTGSDGQVYFGHNLLHLSDQRLQVGQTLSVNACD</sequence>
<dbReference type="PROSITE" id="PS51340">
    <property type="entry name" value="MOSC"/>
    <property type="match status" value="1"/>
</dbReference>
<evidence type="ECO:0000259" key="1">
    <source>
        <dbReference type="PROSITE" id="PS51340"/>
    </source>
</evidence>
<gene>
    <name evidence="2" type="primary">ycbX</name>
    <name evidence="2" type="ORF">DPBNPPHM_01572</name>
</gene>
<dbReference type="Proteomes" id="UP000434580">
    <property type="component" value="Unassembled WGS sequence"/>
</dbReference>
<dbReference type="PANTHER" id="PTHR14237">
    <property type="entry name" value="MOLYBDOPTERIN COFACTOR SULFURASE MOSC"/>
    <property type="match status" value="1"/>
</dbReference>
<dbReference type="GO" id="GO:0030170">
    <property type="term" value="F:pyridoxal phosphate binding"/>
    <property type="evidence" value="ECO:0007669"/>
    <property type="project" value="InterPro"/>
</dbReference>
<dbReference type="AlphaFoldDB" id="A0A5S9Q2U6"/>
<proteinExistence type="predicted"/>
<name>A0A5S9Q2U6_9GAMM</name>
<dbReference type="InterPro" id="IPR005302">
    <property type="entry name" value="MoCF_Sase_C"/>
</dbReference>
<dbReference type="EMBL" id="CACSII010000016">
    <property type="protein sequence ID" value="CAA0112190.1"/>
    <property type="molecule type" value="Genomic_DNA"/>
</dbReference>
<dbReference type="InterPro" id="IPR005303">
    <property type="entry name" value="MOCOS_middle"/>
</dbReference>
<organism evidence="2 3">
    <name type="scientific">BD1-7 clade bacterium</name>
    <dbReference type="NCBI Taxonomy" id="2029982"/>
    <lineage>
        <taxon>Bacteria</taxon>
        <taxon>Pseudomonadati</taxon>
        <taxon>Pseudomonadota</taxon>
        <taxon>Gammaproteobacteria</taxon>
        <taxon>Cellvibrionales</taxon>
        <taxon>Spongiibacteraceae</taxon>
        <taxon>BD1-7 clade</taxon>
    </lineage>
</organism>
<dbReference type="Pfam" id="PF03473">
    <property type="entry name" value="MOSC"/>
    <property type="match status" value="1"/>
</dbReference>
<evidence type="ECO:0000313" key="2">
    <source>
        <dbReference type="EMBL" id="CAA0112190.1"/>
    </source>
</evidence>
<evidence type="ECO:0000313" key="3">
    <source>
        <dbReference type="Proteomes" id="UP000434580"/>
    </source>
</evidence>
<reference evidence="2 3" key="1">
    <citation type="submission" date="2019-11" db="EMBL/GenBank/DDBJ databases">
        <authorList>
            <person name="Holert J."/>
        </authorList>
    </citation>
    <scope>NUCLEOTIDE SEQUENCE [LARGE SCALE GENOMIC DNA]</scope>
    <source>
        <strain evidence="2">BC5_2</strain>
    </source>
</reference>
<feature type="domain" description="MOSC" evidence="1">
    <location>
        <begin position="119"/>
        <end position="267"/>
    </location>
</feature>
<dbReference type="SUPFAM" id="SSF141673">
    <property type="entry name" value="MOSC N-terminal domain-like"/>
    <property type="match status" value="1"/>
</dbReference>
<dbReference type="PANTHER" id="PTHR14237:SF19">
    <property type="entry name" value="MITOCHONDRIAL AMIDOXIME REDUCING COMPONENT 1"/>
    <property type="match status" value="1"/>
</dbReference>
<dbReference type="InterPro" id="IPR011037">
    <property type="entry name" value="Pyrv_Knase-like_insert_dom_sf"/>
</dbReference>
<dbReference type="OrthoDB" id="581532at2"/>
<dbReference type="Pfam" id="PF03476">
    <property type="entry name" value="MOSC_N"/>
    <property type="match status" value="1"/>
</dbReference>
<accession>A0A5S9Q2U6</accession>
<dbReference type="GO" id="GO:0003824">
    <property type="term" value="F:catalytic activity"/>
    <property type="evidence" value="ECO:0007669"/>
    <property type="project" value="InterPro"/>
</dbReference>
<dbReference type="SUPFAM" id="SSF50800">
    <property type="entry name" value="PK beta-barrel domain-like"/>
    <property type="match status" value="1"/>
</dbReference>
<protein>
    <recommendedName>
        <fullName evidence="1">MOSC domain-containing protein</fullName>
    </recommendedName>
</protein>
<dbReference type="GO" id="GO:0030151">
    <property type="term" value="F:molybdenum ion binding"/>
    <property type="evidence" value="ECO:0007669"/>
    <property type="project" value="InterPro"/>
</dbReference>